<dbReference type="PROSITE" id="PS51257">
    <property type="entry name" value="PROKAR_LIPOPROTEIN"/>
    <property type="match status" value="1"/>
</dbReference>
<keyword evidence="3" id="KW-1185">Reference proteome</keyword>
<accession>A0ABU3L3W2</accession>
<comment type="caution">
    <text evidence="2">The sequence shown here is derived from an EMBL/GenBank/DDBJ whole genome shotgun (WGS) entry which is preliminary data.</text>
</comment>
<evidence type="ECO:0000259" key="1">
    <source>
        <dbReference type="Pfam" id="PF07883"/>
    </source>
</evidence>
<dbReference type="Gene3D" id="2.60.120.10">
    <property type="entry name" value="Jelly Rolls"/>
    <property type="match status" value="1"/>
</dbReference>
<dbReference type="Proteomes" id="UP001250656">
    <property type="component" value="Unassembled WGS sequence"/>
</dbReference>
<organism evidence="2 3">
    <name type="scientific">Pricia mediterranea</name>
    <dbReference type="NCBI Taxonomy" id="3076079"/>
    <lineage>
        <taxon>Bacteria</taxon>
        <taxon>Pseudomonadati</taxon>
        <taxon>Bacteroidota</taxon>
        <taxon>Flavobacteriia</taxon>
        <taxon>Flavobacteriales</taxon>
        <taxon>Flavobacteriaceae</taxon>
        <taxon>Pricia</taxon>
    </lineage>
</organism>
<dbReference type="SUPFAM" id="SSF51182">
    <property type="entry name" value="RmlC-like cupins"/>
    <property type="match status" value="1"/>
</dbReference>
<gene>
    <name evidence="2" type="ORF">RQM65_04905</name>
</gene>
<protein>
    <submittedName>
        <fullName evidence="2">Cupin domain-containing protein</fullName>
    </submittedName>
</protein>
<dbReference type="PANTHER" id="PTHR43698">
    <property type="entry name" value="RIBD C-TERMINAL DOMAIN CONTAINING PROTEIN"/>
    <property type="match status" value="1"/>
</dbReference>
<dbReference type="Pfam" id="PF07883">
    <property type="entry name" value="Cupin_2"/>
    <property type="match status" value="1"/>
</dbReference>
<feature type="domain" description="Cupin type-2" evidence="1">
    <location>
        <begin position="78"/>
        <end position="141"/>
    </location>
</feature>
<proteinExistence type="predicted"/>
<sequence length="167" mass="18577">MNGKNLLAIILFGTLILSCKQIEEKNQATDSTEQVDSTIRQELIFPKGEKVTNNNFVGDVWVHMQVRADSVNQNSVGTVTFDPGARSNWHSHPNGQIIMVLDGEGYYQEKGSAKKILYKGDVVKCPANTPHWHGASADKEFIQVAISSREDGPTQWLEAVTEEEYAK</sequence>
<reference evidence="2 3" key="1">
    <citation type="submission" date="2023-09" db="EMBL/GenBank/DDBJ databases">
        <title>Novel taxa isolated from Blanes Bay.</title>
        <authorList>
            <person name="Rey-Velasco X."/>
            <person name="Lucena T."/>
        </authorList>
    </citation>
    <scope>NUCLEOTIDE SEQUENCE [LARGE SCALE GENOMIC DNA]</scope>
    <source>
        <strain evidence="2 3">S334</strain>
    </source>
</reference>
<evidence type="ECO:0000313" key="3">
    <source>
        <dbReference type="Proteomes" id="UP001250656"/>
    </source>
</evidence>
<dbReference type="EMBL" id="JAVTTP010000001">
    <property type="protein sequence ID" value="MDT7828001.1"/>
    <property type="molecule type" value="Genomic_DNA"/>
</dbReference>
<dbReference type="InterPro" id="IPR014710">
    <property type="entry name" value="RmlC-like_jellyroll"/>
</dbReference>
<dbReference type="InterPro" id="IPR011051">
    <property type="entry name" value="RmlC_Cupin_sf"/>
</dbReference>
<dbReference type="InterPro" id="IPR013096">
    <property type="entry name" value="Cupin_2"/>
</dbReference>
<dbReference type="CDD" id="cd02233">
    <property type="entry name" value="cupin_HNL-like"/>
    <property type="match status" value="1"/>
</dbReference>
<dbReference type="PANTHER" id="PTHR43698:SF1">
    <property type="entry name" value="BLL4564 PROTEIN"/>
    <property type="match status" value="1"/>
</dbReference>
<evidence type="ECO:0000313" key="2">
    <source>
        <dbReference type="EMBL" id="MDT7828001.1"/>
    </source>
</evidence>
<dbReference type="InterPro" id="IPR047263">
    <property type="entry name" value="HNL-like_cupin"/>
</dbReference>
<name>A0ABU3L3W2_9FLAO</name>
<dbReference type="RefSeq" id="WP_314013132.1">
    <property type="nucleotide sequence ID" value="NZ_JAVTTP010000001.1"/>
</dbReference>